<reference evidence="2" key="2">
    <citation type="submission" date="2023-06" db="EMBL/GenBank/DDBJ databases">
        <authorList>
            <person name="Ma L."/>
            <person name="Liu K.-W."/>
            <person name="Li Z."/>
            <person name="Hsiao Y.-Y."/>
            <person name="Qi Y."/>
            <person name="Fu T."/>
            <person name="Tang G."/>
            <person name="Zhang D."/>
            <person name="Sun W.-H."/>
            <person name="Liu D.-K."/>
            <person name="Li Y."/>
            <person name="Chen G.-Z."/>
            <person name="Liu X.-D."/>
            <person name="Liao X.-Y."/>
            <person name="Jiang Y.-T."/>
            <person name="Yu X."/>
            <person name="Hao Y."/>
            <person name="Huang J."/>
            <person name="Zhao X.-W."/>
            <person name="Ke S."/>
            <person name="Chen Y.-Y."/>
            <person name="Wu W.-L."/>
            <person name="Hsu J.-L."/>
            <person name="Lin Y.-F."/>
            <person name="Huang M.-D."/>
            <person name="Li C.-Y."/>
            <person name="Huang L."/>
            <person name="Wang Z.-W."/>
            <person name="Zhao X."/>
            <person name="Zhong W.-Y."/>
            <person name="Peng D.-H."/>
            <person name="Ahmad S."/>
            <person name="Lan S."/>
            <person name="Zhang J.-S."/>
            <person name="Tsai W.-C."/>
            <person name="Van De Peer Y."/>
            <person name="Liu Z.-J."/>
        </authorList>
    </citation>
    <scope>NUCLEOTIDE SEQUENCE</scope>
    <source>
        <strain evidence="2">CP</strain>
        <tissue evidence="2">Leaves</tissue>
    </source>
</reference>
<organism evidence="2 3">
    <name type="scientific">Acorus calamus</name>
    <name type="common">Sweet flag</name>
    <dbReference type="NCBI Taxonomy" id="4465"/>
    <lineage>
        <taxon>Eukaryota</taxon>
        <taxon>Viridiplantae</taxon>
        <taxon>Streptophyta</taxon>
        <taxon>Embryophyta</taxon>
        <taxon>Tracheophyta</taxon>
        <taxon>Spermatophyta</taxon>
        <taxon>Magnoliopsida</taxon>
        <taxon>Liliopsida</taxon>
        <taxon>Acoraceae</taxon>
        <taxon>Acorus</taxon>
    </lineage>
</organism>
<dbReference type="AlphaFoldDB" id="A0AAV9EF86"/>
<keyword evidence="1" id="KW-1133">Transmembrane helix</keyword>
<keyword evidence="1" id="KW-0472">Membrane</keyword>
<name>A0AAV9EF86_ACOCL</name>
<keyword evidence="3" id="KW-1185">Reference proteome</keyword>
<gene>
    <name evidence="2" type="ORF">QJS10_CPA07g00881</name>
</gene>
<protein>
    <submittedName>
        <fullName evidence="2">Uncharacterized protein</fullName>
    </submittedName>
</protein>
<comment type="caution">
    <text evidence="2">The sequence shown here is derived from an EMBL/GenBank/DDBJ whole genome shotgun (WGS) entry which is preliminary data.</text>
</comment>
<feature type="transmembrane region" description="Helical" evidence="1">
    <location>
        <begin position="23"/>
        <end position="44"/>
    </location>
</feature>
<evidence type="ECO:0000313" key="2">
    <source>
        <dbReference type="EMBL" id="KAK1311821.1"/>
    </source>
</evidence>
<evidence type="ECO:0000313" key="3">
    <source>
        <dbReference type="Proteomes" id="UP001180020"/>
    </source>
</evidence>
<evidence type="ECO:0000256" key="1">
    <source>
        <dbReference type="SAM" id="Phobius"/>
    </source>
</evidence>
<proteinExistence type="predicted"/>
<accession>A0AAV9EF86</accession>
<reference evidence="2" key="1">
    <citation type="journal article" date="2023" name="Nat. Commun.">
        <title>Diploid and tetraploid genomes of Acorus and the evolution of monocots.</title>
        <authorList>
            <person name="Ma L."/>
            <person name="Liu K.W."/>
            <person name="Li Z."/>
            <person name="Hsiao Y.Y."/>
            <person name="Qi Y."/>
            <person name="Fu T."/>
            <person name="Tang G.D."/>
            <person name="Zhang D."/>
            <person name="Sun W.H."/>
            <person name="Liu D.K."/>
            <person name="Li Y."/>
            <person name="Chen G.Z."/>
            <person name="Liu X.D."/>
            <person name="Liao X.Y."/>
            <person name="Jiang Y.T."/>
            <person name="Yu X."/>
            <person name="Hao Y."/>
            <person name="Huang J."/>
            <person name="Zhao X.W."/>
            <person name="Ke S."/>
            <person name="Chen Y.Y."/>
            <person name="Wu W.L."/>
            <person name="Hsu J.L."/>
            <person name="Lin Y.F."/>
            <person name="Huang M.D."/>
            <person name="Li C.Y."/>
            <person name="Huang L."/>
            <person name="Wang Z.W."/>
            <person name="Zhao X."/>
            <person name="Zhong W.Y."/>
            <person name="Peng D.H."/>
            <person name="Ahmad S."/>
            <person name="Lan S."/>
            <person name="Zhang J.S."/>
            <person name="Tsai W.C."/>
            <person name="Van de Peer Y."/>
            <person name="Liu Z.J."/>
        </authorList>
    </citation>
    <scope>NUCLEOTIDE SEQUENCE</scope>
    <source>
        <strain evidence="2">CP</strain>
    </source>
</reference>
<dbReference type="EMBL" id="JAUJYO010000007">
    <property type="protein sequence ID" value="KAK1311821.1"/>
    <property type="molecule type" value="Genomic_DNA"/>
</dbReference>
<dbReference type="Proteomes" id="UP001180020">
    <property type="component" value="Unassembled WGS sequence"/>
</dbReference>
<keyword evidence="1" id="KW-0812">Transmembrane</keyword>
<sequence length="52" mass="5918">MIEIRKIAVRFEEKTYASATSQVVTIFLDGILPDVFVFVIVSIMHRYTAKLG</sequence>